<evidence type="ECO:0000313" key="2">
    <source>
        <dbReference type="Proteomes" id="UP000075243"/>
    </source>
</evidence>
<accession>A0A151UC66</accession>
<dbReference type="OMA" id="NISWGLH"/>
<dbReference type="EMBL" id="CM003603">
    <property type="protein sequence ID" value="KYP76877.1"/>
    <property type="molecule type" value="Genomic_DNA"/>
</dbReference>
<protein>
    <recommendedName>
        <fullName evidence="3">Retrovirus-related Pol polyprotein from transposon TNT 1-94</fullName>
    </recommendedName>
</protein>
<name>A0A151UC66_CAJCA</name>
<keyword evidence="2" id="KW-1185">Reference proteome</keyword>
<dbReference type="PANTHER" id="PTHR11439">
    <property type="entry name" value="GAG-POL-RELATED RETROTRANSPOSON"/>
    <property type="match status" value="1"/>
</dbReference>
<dbReference type="Gramene" id="C.cajan_20525.t">
    <property type="protein sequence ID" value="C.cajan_20525.t"/>
    <property type="gene ID" value="C.cajan_20525"/>
</dbReference>
<evidence type="ECO:0000313" key="1">
    <source>
        <dbReference type="EMBL" id="KYP76877.1"/>
    </source>
</evidence>
<reference evidence="1 2" key="1">
    <citation type="journal article" date="2012" name="Nat. Biotechnol.">
        <title>Draft genome sequence of pigeonpea (Cajanus cajan), an orphan legume crop of resource-poor farmers.</title>
        <authorList>
            <person name="Varshney R.K."/>
            <person name="Chen W."/>
            <person name="Li Y."/>
            <person name="Bharti A.K."/>
            <person name="Saxena R.K."/>
            <person name="Schlueter J.A."/>
            <person name="Donoghue M.T."/>
            <person name="Azam S."/>
            <person name="Fan G."/>
            <person name="Whaley A.M."/>
            <person name="Farmer A.D."/>
            <person name="Sheridan J."/>
            <person name="Iwata A."/>
            <person name="Tuteja R."/>
            <person name="Penmetsa R.V."/>
            <person name="Wu W."/>
            <person name="Upadhyaya H.D."/>
            <person name="Yang S.P."/>
            <person name="Shah T."/>
            <person name="Saxena K.B."/>
            <person name="Michael T."/>
            <person name="McCombie W.R."/>
            <person name="Yang B."/>
            <person name="Zhang G."/>
            <person name="Yang H."/>
            <person name="Wang J."/>
            <person name="Spillane C."/>
            <person name="Cook D.R."/>
            <person name="May G.D."/>
            <person name="Xu X."/>
            <person name="Jackson S.A."/>
        </authorList>
    </citation>
    <scope>NUCLEOTIDE SEQUENCE [LARGE SCALE GENOMIC DNA]</scope>
    <source>
        <strain evidence="2">cv. Asha</strain>
    </source>
</reference>
<evidence type="ECO:0008006" key="3">
    <source>
        <dbReference type="Google" id="ProtNLM"/>
    </source>
</evidence>
<dbReference type="Proteomes" id="UP000075243">
    <property type="component" value="Chromosome 1"/>
</dbReference>
<proteinExistence type="predicted"/>
<dbReference type="STRING" id="3821.A0A151UC66"/>
<dbReference type="PANTHER" id="PTHR11439:SF500">
    <property type="entry name" value="RNA-DIRECTED DNA POLYMERASE"/>
    <property type="match status" value="1"/>
</dbReference>
<dbReference type="CDD" id="cd09272">
    <property type="entry name" value="RNase_HI_RT_Ty1"/>
    <property type="match status" value="1"/>
</dbReference>
<organism evidence="1 2">
    <name type="scientific">Cajanus cajan</name>
    <name type="common">Pigeon pea</name>
    <name type="synonym">Cajanus indicus</name>
    <dbReference type="NCBI Taxonomy" id="3821"/>
    <lineage>
        <taxon>Eukaryota</taxon>
        <taxon>Viridiplantae</taxon>
        <taxon>Streptophyta</taxon>
        <taxon>Embryophyta</taxon>
        <taxon>Tracheophyta</taxon>
        <taxon>Spermatophyta</taxon>
        <taxon>Magnoliopsida</taxon>
        <taxon>eudicotyledons</taxon>
        <taxon>Gunneridae</taxon>
        <taxon>Pentapetalae</taxon>
        <taxon>rosids</taxon>
        <taxon>fabids</taxon>
        <taxon>Fabales</taxon>
        <taxon>Fabaceae</taxon>
        <taxon>Papilionoideae</taxon>
        <taxon>50 kb inversion clade</taxon>
        <taxon>NPAAA clade</taxon>
        <taxon>indigoferoid/millettioid clade</taxon>
        <taxon>Phaseoleae</taxon>
        <taxon>Cajanus</taxon>
    </lineage>
</organism>
<sequence>MIYILVYVDDIIITGNQQLKRILRYLKGNISWGLHLQPASTTILLSLKAYCDADWALDPDDRRSTSGATVFLGPNLDSWWSKKQTVVARSSTEAEYRSLALAAAKISWIQSLLSELHVSYESYYLL</sequence>
<gene>
    <name evidence="1" type="ORF">KK1_021139</name>
</gene>
<dbReference type="AlphaFoldDB" id="A0A151UC66"/>